<evidence type="ECO:0000313" key="1">
    <source>
        <dbReference type="EMBL" id="EHJ12049.1"/>
    </source>
</evidence>
<proteinExistence type="predicted"/>
<dbReference type="Proteomes" id="UP000003477">
    <property type="component" value="Unassembled WGS sequence"/>
</dbReference>
<protein>
    <submittedName>
        <fullName evidence="1">Uncharacterized protein</fullName>
    </submittedName>
</protein>
<name>G5J6Z0_CROWT</name>
<dbReference type="PATRIC" id="fig|423471.3.peg.3036"/>
<dbReference type="EMBL" id="AESD01000486">
    <property type="protein sequence ID" value="EHJ12049.1"/>
    <property type="molecule type" value="Genomic_DNA"/>
</dbReference>
<dbReference type="AlphaFoldDB" id="G5J6Z0"/>
<reference evidence="1 2" key="1">
    <citation type="journal article" date="2011" name="Front. Microbiol.">
        <title>Two Strains of Crocosphaera watsonii with Highly Conserved Genomes are Distinguished by Strain-Specific Features.</title>
        <authorList>
            <person name="Bench S.R."/>
            <person name="Ilikchyan I.N."/>
            <person name="Tripp H.J."/>
            <person name="Zehr J.P."/>
        </authorList>
    </citation>
    <scope>NUCLEOTIDE SEQUENCE [LARGE SCALE GENOMIC DNA]</scope>
    <source>
        <strain evidence="1 2">WH 0003</strain>
    </source>
</reference>
<accession>G5J6Z0</accession>
<gene>
    <name evidence="1" type="ORF">CWATWH0003_3232</name>
</gene>
<organism evidence="1 2">
    <name type="scientific">Crocosphaera watsonii WH 0003</name>
    <dbReference type="NCBI Taxonomy" id="423471"/>
    <lineage>
        <taxon>Bacteria</taxon>
        <taxon>Bacillati</taxon>
        <taxon>Cyanobacteriota</taxon>
        <taxon>Cyanophyceae</taxon>
        <taxon>Oscillatoriophycideae</taxon>
        <taxon>Chroococcales</taxon>
        <taxon>Aphanothecaceae</taxon>
        <taxon>Crocosphaera</taxon>
    </lineage>
</organism>
<evidence type="ECO:0000313" key="2">
    <source>
        <dbReference type="Proteomes" id="UP000003477"/>
    </source>
</evidence>
<sequence length="38" mass="4185">MIIFELINRAFTENLGLKPRPSCSVPMSEGTSDGAVRF</sequence>
<comment type="caution">
    <text evidence="1">The sequence shown here is derived from an EMBL/GenBank/DDBJ whole genome shotgun (WGS) entry which is preliminary data.</text>
</comment>